<dbReference type="InterPro" id="IPR029058">
    <property type="entry name" value="AB_hydrolase_fold"/>
</dbReference>
<organism evidence="4 5">
    <name type="scientific">Myxococcus landrumensis</name>
    <dbReference type="NCBI Taxonomy" id="2813577"/>
    <lineage>
        <taxon>Bacteria</taxon>
        <taxon>Pseudomonadati</taxon>
        <taxon>Myxococcota</taxon>
        <taxon>Myxococcia</taxon>
        <taxon>Myxococcales</taxon>
        <taxon>Cystobacterineae</taxon>
        <taxon>Myxococcaceae</taxon>
        <taxon>Myxococcus</taxon>
    </lineage>
</organism>
<dbReference type="Pfam" id="PF03403">
    <property type="entry name" value="PAF-AH_p_II"/>
    <property type="match status" value="2"/>
</dbReference>
<keyword evidence="2" id="KW-0442">Lipid degradation</keyword>
<dbReference type="RefSeq" id="WP_206718666.1">
    <property type="nucleotide sequence ID" value="NZ_CP071091.1"/>
</dbReference>
<dbReference type="PANTHER" id="PTHR10272">
    <property type="entry name" value="PLATELET-ACTIVATING FACTOR ACETYLHYDROLASE"/>
    <property type="match status" value="1"/>
</dbReference>
<dbReference type="Proteomes" id="UP000663090">
    <property type="component" value="Chromosome"/>
</dbReference>
<dbReference type="PANTHER" id="PTHR10272:SF0">
    <property type="entry name" value="PLATELET-ACTIVATING FACTOR ACETYLHYDROLASE"/>
    <property type="match status" value="1"/>
</dbReference>
<accession>A0ABX7NE18</accession>
<evidence type="ECO:0000313" key="4">
    <source>
        <dbReference type="EMBL" id="QSQ17030.1"/>
    </source>
</evidence>
<name>A0ABX7NE18_9BACT</name>
<sequence>MSSIDIKAIPLPRLSSASRKSVALVLCAGMSFLQACGDDDERPIIWPPDENSPSVAMDILPGTYPNRLDVSVTELLEVAVLGSEAFDAKWIDARASQLGDASGKVWVGAKEARPAKDVDGDGRLDALLVFSVAELTQKQVLTAESSMVRLRARTKQKGNFVGRDGLSDSKSPMVVLPKAKGPHPVGTFERAWTDTGRDETFTTAAGDKREVMVRVWYPASVPSGAQPAPYFLQLHEAEFIAESLELPSPAFGFVFAHSYQDAAMVSGSGRHPVVLFSPGYGMSRILYSAVAEELASRGYVVAAMAHTYSAPVAFPDGRKLPQTVQVTLEDEALNRKIQDAWTADARFVLDQLTALNANDPQGRLTGRLDLERVGMFGHSFGGSTSAEACRVDARFKAGINMDGTFFGRPAAGATVPFLMLGAGREEKDPSWETFSQNLKGSGYWARITGAEHANFGDIQLLMPLVHAYAPDFDPASVDLGPIDGTRGFILSSVYPLAFFDKHLRGLSTPLLNGNSSDYPEVDLAVYPR</sequence>
<evidence type="ECO:0000256" key="2">
    <source>
        <dbReference type="ARBA" id="ARBA00022963"/>
    </source>
</evidence>
<keyword evidence="5" id="KW-1185">Reference proteome</keyword>
<keyword evidence="3" id="KW-0443">Lipid metabolism</keyword>
<reference evidence="4 5" key="1">
    <citation type="submission" date="2021-02" db="EMBL/GenBank/DDBJ databases">
        <title>De Novo genome assembly of isolated myxobacteria.</title>
        <authorList>
            <person name="Stevens D.C."/>
        </authorList>
    </citation>
    <scope>NUCLEOTIDE SEQUENCE [LARGE SCALE GENOMIC DNA]</scope>
    <source>
        <strain evidence="4 5">SCHIC003</strain>
    </source>
</reference>
<evidence type="ECO:0000256" key="1">
    <source>
        <dbReference type="ARBA" id="ARBA00022801"/>
    </source>
</evidence>
<protein>
    <recommendedName>
        <fullName evidence="6">Lipase</fullName>
    </recommendedName>
</protein>
<evidence type="ECO:0008006" key="6">
    <source>
        <dbReference type="Google" id="ProtNLM"/>
    </source>
</evidence>
<dbReference type="SUPFAM" id="SSF53474">
    <property type="entry name" value="alpha/beta-Hydrolases"/>
    <property type="match status" value="1"/>
</dbReference>
<gene>
    <name evidence="4" type="ORF">JY572_13655</name>
</gene>
<keyword evidence="1" id="KW-0378">Hydrolase</keyword>
<dbReference type="Gene3D" id="3.40.50.1820">
    <property type="entry name" value="alpha/beta hydrolase"/>
    <property type="match status" value="1"/>
</dbReference>
<proteinExistence type="predicted"/>
<evidence type="ECO:0000313" key="5">
    <source>
        <dbReference type="Proteomes" id="UP000663090"/>
    </source>
</evidence>
<dbReference type="EMBL" id="CP071091">
    <property type="protein sequence ID" value="QSQ17030.1"/>
    <property type="molecule type" value="Genomic_DNA"/>
</dbReference>
<evidence type="ECO:0000256" key="3">
    <source>
        <dbReference type="ARBA" id="ARBA00023098"/>
    </source>
</evidence>